<dbReference type="EC" id="2.1.1.285" evidence="1"/>
<dbReference type="Gene3D" id="3.40.50.150">
    <property type="entry name" value="Vaccinia Virus protein VP39"/>
    <property type="match status" value="1"/>
</dbReference>
<dbReference type="EMBL" id="LNXW01000013">
    <property type="protein sequence ID" value="KTC79104.1"/>
    <property type="molecule type" value="Genomic_DNA"/>
</dbReference>
<evidence type="ECO:0000313" key="1">
    <source>
        <dbReference type="EMBL" id="KTC79104.1"/>
    </source>
</evidence>
<evidence type="ECO:0000313" key="3">
    <source>
        <dbReference type="Proteomes" id="UP000054921"/>
    </source>
</evidence>
<dbReference type="AlphaFoldDB" id="A0A0W0S743"/>
<dbReference type="Proteomes" id="UP000277577">
    <property type="component" value="Chromosome"/>
</dbReference>
<dbReference type="PANTHER" id="PTHR40036:SF1">
    <property type="entry name" value="MACROCIN O-METHYLTRANSFERASE"/>
    <property type="match status" value="1"/>
</dbReference>
<keyword evidence="1" id="KW-0489">Methyltransferase</keyword>
<dbReference type="SUPFAM" id="SSF53335">
    <property type="entry name" value="S-adenosyl-L-methionine-dependent methyltransferases"/>
    <property type="match status" value="1"/>
</dbReference>
<sequence>MNLHHKIAEKYLTVIKKSLTGSLDTSQPEHWQFNIATTKAFKSFMTNGQVRTLIGPKRLDNIEQSIKYITSNHVNGDIVEAGCWRGGALLYLKACLNVYQEPNTASRSVWGADLFPESSQLVTSYSKLIRFKSLLKIRKLLPKKSQQRLANHIMEAFPNEQYDKTTLNKIFALANSLTYIKRESLISTSHHDLLEAFKRYDLYDESIKLMPGWFKNTLPVMKDKIEHIALLRIDADFYQSTLDVLNALYPKLSQNGICIIDDYGGFTECQRAVDEYRKQHQITEPLESVDGTCYYWIVQNPIQQ</sequence>
<dbReference type="InterPro" id="IPR008884">
    <property type="entry name" value="TylF_MeTrfase"/>
</dbReference>
<reference evidence="1 3" key="1">
    <citation type="submission" date="2015-11" db="EMBL/GenBank/DDBJ databases">
        <title>Genomic analysis of 38 Legionella species identifies large and diverse effector repertoires.</title>
        <authorList>
            <person name="Burstein D."/>
            <person name="Amaro F."/>
            <person name="Zusman T."/>
            <person name="Lifshitz Z."/>
            <person name="Cohen O."/>
            <person name="Gilbert J.A."/>
            <person name="Pupko T."/>
            <person name="Shuman H.A."/>
            <person name="Segal G."/>
        </authorList>
    </citation>
    <scope>NUCLEOTIDE SEQUENCE [LARGE SCALE GENOMIC DNA]</scope>
    <source>
        <strain evidence="1 3">ORW</strain>
    </source>
</reference>
<dbReference type="EMBL" id="LR134173">
    <property type="protein sequence ID" value="VEB36559.1"/>
    <property type="molecule type" value="Genomic_DNA"/>
</dbReference>
<dbReference type="OrthoDB" id="9799872at2"/>
<keyword evidence="4" id="KW-1185">Reference proteome</keyword>
<accession>A0A0W0S743</accession>
<dbReference type="GO" id="GO:0008168">
    <property type="term" value="F:methyltransferase activity"/>
    <property type="evidence" value="ECO:0007669"/>
    <property type="project" value="UniProtKB-KW"/>
</dbReference>
<dbReference type="InterPro" id="IPR029063">
    <property type="entry name" value="SAM-dependent_MTases_sf"/>
</dbReference>
<protein>
    <submittedName>
        <fullName evidence="1">Demethyldecarbamoylnovobiocin O-methyltransferase</fullName>
        <ecNumber evidence="1">2.1.1.285</ecNumber>
    </submittedName>
    <submittedName>
        <fullName evidence="2">Macrocin-O-methyltransferase (TylF)</fullName>
    </submittedName>
</protein>
<dbReference type="PANTHER" id="PTHR40036">
    <property type="entry name" value="MACROCIN O-METHYLTRANSFERASE"/>
    <property type="match status" value="1"/>
</dbReference>
<keyword evidence="1" id="KW-0808">Transferase</keyword>
<proteinExistence type="predicted"/>
<organism evidence="1 3">
    <name type="scientific">Legionella cherrii</name>
    <dbReference type="NCBI Taxonomy" id="28084"/>
    <lineage>
        <taxon>Bacteria</taxon>
        <taxon>Pseudomonadati</taxon>
        <taxon>Pseudomonadota</taxon>
        <taxon>Gammaproteobacteria</taxon>
        <taxon>Legionellales</taxon>
        <taxon>Legionellaceae</taxon>
        <taxon>Legionella</taxon>
    </lineage>
</organism>
<name>A0A0W0S743_9GAMM</name>
<reference evidence="2 4" key="2">
    <citation type="submission" date="2018-12" db="EMBL/GenBank/DDBJ databases">
        <authorList>
            <consortium name="Pathogen Informatics"/>
        </authorList>
    </citation>
    <scope>NUCLEOTIDE SEQUENCE [LARGE SCALE GENOMIC DNA]</scope>
    <source>
        <strain evidence="2 4">NCTC11976</strain>
    </source>
</reference>
<evidence type="ECO:0000313" key="2">
    <source>
        <dbReference type="EMBL" id="VEB36559.1"/>
    </source>
</evidence>
<evidence type="ECO:0000313" key="4">
    <source>
        <dbReference type="Proteomes" id="UP000277577"/>
    </source>
</evidence>
<dbReference type="Proteomes" id="UP000054921">
    <property type="component" value="Unassembled WGS sequence"/>
</dbReference>
<dbReference type="GO" id="GO:0032259">
    <property type="term" value="P:methylation"/>
    <property type="evidence" value="ECO:0007669"/>
    <property type="project" value="UniProtKB-KW"/>
</dbReference>
<dbReference type="STRING" id="28084.Lche_1124"/>
<dbReference type="Pfam" id="PF05711">
    <property type="entry name" value="TylF"/>
    <property type="match status" value="2"/>
</dbReference>
<gene>
    <name evidence="1" type="primary">novP</name>
    <name evidence="1" type="ORF">Lche_1124</name>
    <name evidence="2" type="ORF">NCTC11976_01771</name>
</gene>